<dbReference type="Pfam" id="PF07715">
    <property type="entry name" value="Plug"/>
    <property type="match status" value="1"/>
</dbReference>
<comment type="similarity">
    <text evidence="7">Belongs to the TonB-dependent receptor family.</text>
</comment>
<dbReference type="InterPro" id="IPR012910">
    <property type="entry name" value="Plug_dom"/>
</dbReference>
<evidence type="ECO:0000256" key="7">
    <source>
        <dbReference type="PROSITE-ProRule" id="PRU01360"/>
    </source>
</evidence>
<dbReference type="OrthoDB" id="9768177at2"/>
<keyword evidence="6 7" id="KW-0998">Cell outer membrane</keyword>
<comment type="subcellular location">
    <subcellularLocation>
        <location evidence="1 7">Cell outer membrane</location>
        <topology evidence="1 7">Multi-pass membrane protein</topology>
    </subcellularLocation>
</comment>
<dbReference type="InterPro" id="IPR036942">
    <property type="entry name" value="Beta-barrel_TonB_sf"/>
</dbReference>
<dbReference type="PROSITE" id="PS52016">
    <property type="entry name" value="TONB_DEPENDENT_REC_3"/>
    <property type="match status" value="1"/>
</dbReference>
<evidence type="ECO:0000256" key="2">
    <source>
        <dbReference type="ARBA" id="ARBA00022448"/>
    </source>
</evidence>
<dbReference type="NCBIfam" id="TIGR04056">
    <property type="entry name" value="OMP_RagA_SusC"/>
    <property type="match status" value="1"/>
</dbReference>
<evidence type="ECO:0000313" key="10">
    <source>
        <dbReference type="Proteomes" id="UP000016584"/>
    </source>
</evidence>
<dbReference type="RefSeq" id="WP_021070522.1">
    <property type="nucleotide sequence ID" value="NZ_ATDL01000015.1"/>
</dbReference>
<dbReference type="PATRIC" id="fig|1346330.5.peg.2360"/>
<dbReference type="InterPro" id="IPR037066">
    <property type="entry name" value="Plug_dom_sf"/>
</dbReference>
<dbReference type="STRING" id="1346330.M472_09625"/>
<dbReference type="Proteomes" id="UP000016584">
    <property type="component" value="Unassembled WGS sequence"/>
</dbReference>
<sequence>MNIKHEAMTIVKARKLMPVFFQLLLFLMILSANRSYGQEVKISAKEMSLESVFSVVEKQTGLITMYSNDELDAKKRKQFAKRNYDLEDLYTFLLKGEKLRFEITKKYVIIKPILPEKIQESAQPRKETEIVIGKVVDGSGQATPGVTVTLKGTKIATSSDYGGNFKLTIPKDDNYAPAFVFSIIGKPAIERFFYGDKNWVVQLKDGESEISEVVVTGFQRINKRELTSAINTVKVEDIWRPDVSSIDQMLEGQVPDMMFMSNSGEVGVVPRLRIRGTSSLIGNREPLWVVDGIVVQDPVKISPEELNDPDYINRIGNAIAGLNPQDIERLDVLKDASATALYGTKAANGVIVITTKRGRKGRPVVQYGNAMTYKIRPRYTDRSVNLMNSKERIQFSKDLLSVQYRYPSVISWVGYEGLLRRLYNREIDDATFDREVQSLETMNTDWFSLLTEDSFSHQHTLSMSGGSDQSRYYASIGYSMNNDVVKSNKNDRYSAILNLDTEFNKWLSASFGLNGNVNSRDYYQQRIAPMDYAYNTSRAIPAYASDGEYAFYERNVAALYGYDFNILNELENSSYEQNVSALTVNTNLRFKISDWLTGNAIAAYTTTSTGIENYWGEKTFYAASLRSSNFGTKAPSNSLMPQGGEWGQENYRNNSYTVRLQLDANKYFGEENKHNVSGGLGYEMASTRYVGNSSISRGYYKDRGKSFVSNVNIVDYAAYGNWLSNNVPQLKDDLNNLMSFYGTATYGYKRLFYVNANGRVDGSNRFGSSSNRKFLPIWSVSGSFNASELGLFDRVDWLDFLTFKASYGYQGNMLDSESPILIIKKNPLDSYYGEYTATANNNPNPNLKWEKTNSTNFGTELSLFNNKVQIEGSLYFKRTKEAFMQKTISTINGRNSYVINSGDVSNNGYSVALTLSPVKKEDWRWTFTTSFSRTINTLKSRPDAEQYELTNFLNGTALIKDKAVGTFYSYRFLGLSATDGGPLFDDYEDRADQLVGLSKYDTYTTVLDASGNREPLMAGGLNTSLRYKQFRVSAIMAYSLGAHTRLFGIYANAASPTMSADEIRPENNVSRYFLDRWQKPGDERYTNIPAIINPSSATFYKYKDHFSEMRDNVQTIATNYWDMYDYSDLRVVSANYLKLSSLSFTYELPTLWLKKYALSRLALSLTGNNLYTWSAKELRGQTPTQGGFTTIQLSDRPSFSFGINVSF</sequence>
<keyword evidence="2 7" id="KW-0813">Transport</keyword>
<dbReference type="NCBIfam" id="TIGR04057">
    <property type="entry name" value="SusC_RagA_signa"/>
    <property type="match status" value="1"/>
</dbReference>
<dbReference type="EMBL" id="ATDL01000015">
    <property type="protein sequence ID" value="ERJ59029.1"/>
    <property type="molecule type" value="Genomic_DNA"/>
</dbReference>
<accession>U2J262</accession>
<dbReference type="SUPFAM" id="SSF56935">
    <property type="entry name" value="Porins"/>
    <property type="match status" value="1"/>
</dbReference>
<proteinExistence type="inferred from homology"/>
<dbReference type="InterPro" id="IPR023997">
    <property type="entry name" value="TonB-dep_OMP_SusC/RagA_CS"/>
</dbReference>
<evidence type="ECO:0000256" key="4">
    <source>
        <dbReference type="ARBA" id="ARBA00022692"/>
    </source>
</evidence>
<keyword evidence="4 7" id="KW-0812">Transmembrane</keyword>
<comment type="caution">
    <text evidence="9">The sequence shown here is derived from an EMBL/GenBank/DDBJ whole genome shotgun (WGS) entry which is preliminary data.</text>
</comment>
<evidence type="ECO:0000256" key="3">
    <source>
        <dbReference type="ARBA" id="ARBA00022452"/>
    </source>
</evidence>
<dbReference type="InterPro" id="IPR023996">
    <property type="entry name" value="TonB-dep_OMP_SusC/RagA"/>
</dbReference>
<keyword evidence="5 7" id="KW-0472">Membrane</keyword>
<evidence type="ECO:0000313" key="9">
    <source>
        <dbReference type="EMBL" id="ERJ59029.1"/>
    </source>
</evidence>
<dbReference type="Gene3D" id="2.170.130.10">
    <property type="entry name" value="TonB-dependent receptor, plug domain"/>
    <property type="match status" value="1"/>
</dbReference>
<dbReference type="Pfam" id="PF13715">
    <property type="entry name" value="CarbopepD_reg_2"/>
    <property type="match status" value="1"/>
</dbReference>
<evidence type="ECO:0000256" key="1">
    <source>
        <dbReference type="ARBA" id="ARBA00004571"/>
    </source>
</evidence>
<dbReference type="GO" id="GO:0009279">
    <property type="term" value="C:cell outer membrane"/>
    <property type="evidence" value="ECO:0007669"/>
    <property type="project" value="UniProtKB-SubCell"/>
</dbReference>
<organism evidence="9 10">
    <name type="scientific">Sphingobacterium paucimobilis HER1398</name>
    <dbReference type="NCBI Taxonomy" id="1346330"/>
    <lineage>
        <taxon>Bacteria</taxon>
        <taxon>Pseudomonadati</taxon>
        <taxon>Bacteroidota</taxon>
        <taxon>Sphingobacteriia</taxon>
        <taxon>Sphingobacteriales</taxon>
        <taxon>Sphingobacteriaceae</taxon>
        <taxon>Sphingobacterium</taxon>
    </lineage>
</organism>
<feature type="domain" description="TonB-dependent receptor plug" evidence="8">
    <location>
        <begin position="223"/>
        <end position="350"/>
    </location>
</feature>
<evidence type="ECO:0000256" key="6">
    <source>
        <dbReference type="ARBA" id="ARBA00023237"/>
    </source>
</evidence>
<evidence type="ECO:0000259" key="8">
    <source>
        <dbReference type="Pfam" id="PF07715"/>
    </source>
</evidence>
<dbReference type="InterPro" id="IPR039426">
    <property type="entry name" value="TonB-dep_rcpt-like"/>
</dbReference>
<gene>
    <name evidence="9" type="ORF">M472_09625</name>
</gene>
<dbReference type="Gene3D" id="2.40.170.20">
    <property type="entry name" value="TonB-dependent receptor, beta-barrel domain"/>
    <property type="match status" value="1"/>
</dbReference>
<dbReference type="SUPFAM" id="SSF49464">
    <property type="entry name" value="Carboxypeptidase regulatory domain-like"/>
    <property type="match status" value="1"/>
</dbReference>
<keyword evidence="10" id="KW-1185">Reference proteome</keyword>
<keyword evidence="3 7" id="KW-1134">Transmembrane beta strand</keyword>
<evidence type="ECO:0000256" key="5">
    <source>
        <dbReference type="ARBA" id="ARBA00023136"/>
    </source>
</evidence>
<dbReference type="eggNOG" id="COG1629">
    <property type="taxonomic scope" value="Bacteria"/>
</dbReference>
<dbReference type="AlphaFoldDB" id="U2J262"/>
<dbReference type="InterPro" id="IPR008969">
    <property type="entry name" value="CarboxyPept-like_regulatory"/>
</dbReference>
<name>U2J262_9SPHI</name>
<protein>
    <recommendedName>
        <fullName evidence="8">TonB-dependent receptor plug domain-containing protein</fullName>
    </recommendedName>
</protein>
<reference evidence="9 10" key="1">
    <citation type="journal article" date="2013" name="Genome Announc.">
        <title>The Draft Genome Sequence of Sphingomonas paucimobilis Strain HER1398 (Proteobacteria), Host to the Giant PAU Phage, Indicates That It Is a Member of the Genus Sphingobacterium (Bacteroidetes).</title>
        <authorList>
            <person name="White R.A.III."/>
            <person name="Suttle C.A."/>
        </authorList>
    </citation>
    <scope>NUCLEOTIDE SEQUENCE [LARGE SCALE GENOMIC DNA]</scope>
    <source>
        <strain evidence="9 10">HER1398</strain>
    </source>
</reference>